<dbReference type="EMBL" id="OW240913">
    <property type="protein sequence ID" value="CAH2245610.1"/>
    <property type="molecule type" value="Genomic_DNA"/>
</dbReference>
<name>A0AAD1R9K2_PELCU</name>
<evidence type="ECO:0000256" key="1">
    <source>
        <dbReference type="SAM" id="MobiDB-lite"/>
    </source>
</evidence>
<proteinExistence type="predicted"/>
<feature type="region of interest" description="Disordered" evidence="1">
    <location>
        <begin position="65"/>
        <end position="105"/>
    </location>
</feature>
<protein>
    <submittedName>
        <fullName evidence="2">Uncharacterized protein</fullName>
    </submittedName>
</protein>
<gene>
    <name evidence="2" type="ORF">PECUL_23A047080</name>
</gene>
<sequence length="105" mass="11385">MVSHQRKPMTHAALPNHPADSELGASMEAPSTRHLPAKVPLKIRPFGRARVRYCKPLSTWPGQWRWEPTGSGNSQVCTSTSMGHKGKLGGTTSCHGTQRVPTSDA</sequence>
<feature type="compositionally biased region" description="Polar residues" evidence="1">
    <location>
        <begin position="90"/>
        <end position="105"/>
    </location>
</feature>
<dbReference type="Proteomes" id="UP001295444">
    <property type="component" value="Chromosome 02"/>
</dbReference>
<feature type="region of interest" description="Disordered" evidence="1">
    <location>
        <begin position="1"/>
        <end position="36"/>
    </location>
</feature>
<keyword evidence="3" id="KW-1185">Reference proteome</keyword>
<accession>A0AAD1R9K2</accession>
<evidence type="ECO:0000313" key="3">
    <source>
        <dbReference type="Proteomes" id="UP001295444"/>
    </source>
</evidence>
<dbReference type="AlphaFoldDB" id="A0AAD1R9K2"/>
<evidence type="ECO:0000313" key="2">
    <source>
        <dbReference type="EMBL" id="CAH2245610.1"/>
    </source>
</evidence>
<feature type="compositionally biased region" description="Polar residues" evidence="1">
    <location>
        <begin position="70"/>
        <end position="82"/>
    </location>
</feature>
<organism evidence="2 3">
    <name type="scientific">Pelobates cultripes</name>
    <name type="common">Western spadefoot toad</name>
    <dbReference type="NCBI Taxonomy" id="61616"/>
    <lineage>
        <taxon>Eukaryota</taxon>
        <taxon>Metazoa</taxon>
        <taxon>Chordata</taxon>
        <taxon>Craniata</taxon>
        <taxon>Vertebrata</taxon>
        <taxon>Euteleostomi</taxon>
        <taxon>Amphibia</taxon>
        <taxon>Batrachia</taxon>
        <taxon>Anura</taxon>
        <taxon>Pelobatoidea</taxon>
        <taxon>Pelobatidae</taxon>
        <taxon>Pelobates</taxon>
    </lineage>
</organism>
<reference evidence="2" key="1">
    <citation type="submission" date="2022-03" db="EMBL/GenBank/DDBJ databases">
        <authorList>
            <person name="Alioto T."/>
            <person name="Alioto T."/>
            <person name="Gomez Garrido J."/>
        </authorList>
    </citation>
    <scope>NUCLEOTIDE SEQUENCE</scope>
</reference>